<evidence type="ECO:0000313" key="2">
    <source>
        <dbReference type="EMBL" id="GAA3945957.1"/>
    </source>
</evidence>
<reference evidence="3" key="1">
    <citation type="journal article" date="2019" name="Int. J. Syst. Evol. Microbiol.">
        <title>The Global Catalogue of Microorganisms (GCM) 10K type strain sequencing project: providing services to taxonomists for standard genome sequencing and annotation.</title>
        <authorList>
            <consortium name="The Broad Institute Genomics Platform"/>
            <consortium name="The Broad Institute Genome Sequencing Center for Infectious Disease"/>
            <person name="Wu L."/>
            <person name="Ma J."/>
        </authorList>
    </citation>
    <scope>NUCLEOTIDE SEQUENCE [LARGE SCALE GENOMIC DNA]</scope>
    <source>
        <strain evidence="3">JCM 17555</strain>
    </source>
</reference>
<dbReference type="PANTHER" id="PTHR35006:SF1">
    <property type="entry name" value="BLL2941 PROTEIN"/>
    <property type="match status" value="1"/>
</dbReference>
<feature type="domain" description="VOC" evidence="1">
    <location>
        <begin position="1"/>
        <end position="122"/>
    </location>
</feature>
<accession>A0ABP7NG71</accession>
<dbReference type="InterPro" id="IPR037523">
    <property type="entry name" value="VOC_core"/>
</dbReference>
<sequence>MIGYVTLGVSDMAKAKQFYTDLLSDLGAKVLMDMGRIAFIGESMKSPMLAVCEPYDGKQCTAGNGAMVAFSAGSKEAVDSHYQKAIALGATDEGEPGQRIKDRFYGAYVRDPDGNKIAFYYFG</sequence>
<evidence type="ECO:0000313" key="3">
    <source>
        <dbReference type="Proteomes" id="UP001501337"/>
    </source>
</evidence>
<keyword evidence="3" id="KW-1185">Reference proteome</keyword>
<dbReference type="RefSeq" id="WP_344802260.1">
    <property type="nucleotide sequence ID" value="NZ_BAABBO010000001.1"/>
</dbReference>
<comment type="caution">
    <text evidence="2">The sequence shown here is derived from an EMBL/GenBank/DDBJ whole genome shotgun (WGS) entry which is preliminary data.</text>
</comment>
<dbReference type="PANTHER" id="PTHR35006">
    <property type="entry name" value="GLYOXALASE FAMILY PROTEIN (AFU_ORTHOLOGUE AFUA_5G14830)"/>
    <property type="match status" value="1"/>
</dbReference>
<dbReference type="Proteomes" id="UP001501337">
    <property type="component" value="Unassembled WGS sequence"/>
</dbReference>
<dbReference type="InterPro" id="IPR029068">
    <property type="entry name" value="Glyas_Bleomycin-R_OHBP_Dase"/>
</dbReference>
<dbReference type="CDD" id="cd07262">
    <property type="entry name" value="VOC_like"/>
    <property type="match status" value="1"/>
</dbReference>
<dbReference type="InterPro" id="IPR004360">
    <property type="entry name" value="Glyas_Fos-R_dOase_dom"/>
</dbReference>
<proteinExistence type="predicted"/>
<organism evidence="2 3">
    <name type="scientific">Allohahella marinimesophila</name>
    <dbReference type="NCBI Taxonomy" id="1054972"/>
    <lineage>
        <taxon>Bacteria</taxon>
        <taxon>Pseudomonadati</taxon>
        <taxon>Pseudomonadota</taxon>
        <taxon>Gammaproteobacteria</taxon>
        <taxon>Oceanospirillales</taxon>
        <taxon>Hahellaceae</taxon>
        <taxon>Allohahella</taxon>
    </lineage>
</organism>
<evidence type="ECO:0000259" key="1">
    <source>
        <dbReference type="PROSITE" id="PS51819"/>
    </source>
</evidence>
<gene>
    <name evidence="2" type="ORF">GCM10022278_01400</name>
</gene>
<protein>
    <submittedName>
        <fullName evidence="2">VOC family protein</fullName>
    </submittedName>
</protein>
<dbReference type="SUPFAM" id="SSF54593">
    <property type="entry name" value="Glyoxalase/Bleomycin resistance protein/Dihydroxybiphenyl dioxygenase"/>
    <property type="match status" value="1"/>
</dbReference>
<dbReference type="Pfam" id="PF00903">
    <property type="entry name" value="Glyoxalase"/>
    <property type="match status" value="1"/>
</dbReference>
<dbReference type="PROSITE" id="PS51819">
    <property type="entry name" value="VOC"/>
    <property type="match status" value="1"/>
</dbReference>
<dbReference type="EMBL" id="BAABBO010000001">
    <property type="protein sequence ID" value="GAA3945957.1"/>
    <property type="molecule type" value="Genomic_DNA"/>
</dbReference>
<dbReference type="Gene3D" id="3.10.180.10">
    <property type="entry name" value="2,3-Dihydroxybiphenyl 1,2-Dioxygenase, domain 1"/>
    <property type="match status" value="1"/>
</dbReference>
<name>A0ABP7NG71_9GAMM</name>